<evidence type="ECO:0000313" key="2">
    <source>
        <dbReference type="EMBL" id="EAT83551.1"/>
    </source>
</evidence>
<accession>Q0UFV5</accession>
<protein>
    <submittedName>
        <fullName evidence="2">Uncharacterized protein</fullName>
    </submittedName>
</protein>
<sequence length="56" mass="6409">MAQISDARSSQEFPSDDRTLEPTMGPLKRYSAQSHSQHGSSEGLLWSRIWIHELRP</sequence>
<dbReference type="InParanoid" id="Q0UFV5"/>
<dbReference type="RefSeq" id="XP_001799654.1">
    <property type="nucleotide sequence ID" value="XM_001799602.1"/>
</dbReference>
<name>Q0UFV5_PHANO</name>
<organism evidence="2 3">
    <name type="scientific">Phaeosphaeria nodorum (strain SN15 / ATCC MYA-4574 / FGSC 10173)</name>
    <name type="common">Glume blotch fungus</name>
    <name type="synonym">Parastagonospora nodorum</name>
    <dbReference type="NCBI Taxonomy" id="321614"/>
    <lineage>
        <taxon>Eukaryota</taxon>
        <taxon>Fungi</taxon>
        <taxon>Dikarya</taxon>
        <taxon>Ascomycota</taxon>
        <taxon>Pezizomycotina</taxon>
        <taxon>Dothideomycetes</taxon>
        <taxon>Pleosporomycetidae</taxon>
        <taxon>Pleosporales</taxon>
        <taxon>Pleosporineae</taxon>
        <taxon>Phaeosphaeriaceae</taxon>
        <taxon>Parastagonospora</taxon>
    </lineage>
</organism>
<feature type="region of interest" description="Disordered" evidence="1">
    <location>
        <begin position="1"/>
        <end position="41"/>
    </location>
</feature>
<dbReference type="AlphaFoldDB" id="Q0UFV5"/>
<reference evidence="3" key="1">
    <citation type="journal article" date="2007" name="Plant Cell">
        <title>Dothideomycete-plant interactions illuminated by genome sequencing and EST analysis of the wheat pathogen Stagonospora nodorum.</title>
        <authorList>
            <person name="Hane J.K."/>
            <person name="Lowe R.G."/>
            <person name="Solomon P.S."/>
            <person name="Tan K.C."/>
            <person name="Schoch C.L."/>
            <person name="Spatafora J.W."/>
            <person name="Crous P.W."/>
            <person name="Kodira C."/>
            <person name="Birren B.W."/>
            <person name="Galagan J.E."/>
            <person name="Torriani S.F."/>
            <person name="McDonald B.A."/>
            <person name="Oliver R.P."/>
        </authorList>
    </citation>
    <scope>NUCLEOTIDE SEQUENCE [LARGE SCALE GENOMIC DNA]</scope>
    <source>
        <strain evidence="3">SN15 / ATCC MYA-4574 / FGSC 10173</strain>
    </source>
</reference>
<feature type="compositionally biased region" description="Polar residues" evidence="1">
    <location>
        <begin position="1"/>
        <end position="13"/>
    </location>
</feature>
<evidence type="ECO:0000256" key="1">
    <source>
        <dbReference type="SAM" id="MobiDB-lite"/>
    </source>
</evidence>
<dbReference type="EMBL" id="CH445338">
    <property type="protein sequence ID" value="EAT83551.1"/>
    <property type="molecule type" value="Genomic_DNA"/>
</dbReference>
<proteinExistence type="predicted"/>
<dbReference type="Proteomes" id="UP000001055">
    <property type="component" value="Unassembled WGS sequence"/>
</dbReference>
<dbReference type="GeneID" id="5976555"/>
<dbReference type="KEGG" id="pno:SNOG_09359"/>
<evidence type="ECO:0000313" key="3">
    <source>
        <dbReference type="Proteomes" id="UP000001055"/>
    </source>
</evidence>
<feature type="compositionally biased region" description="Polar residues" evidence="1">
    <location>
        <begin position="31"/>
        <end position="40"/>
    </location>
</feature>
<gene>
    <name evidence="2" type="ORF">SNOG_09359</name>
</gene>